<feature type="region of interest" description="Disordered" evidence="1">
    <location>
        <begin position="54"/>
        <end position="95"/>
    </location>
</feature>
<proteinExistence type="predicted"/>
<evidence type="ECO:0000259" key="3">
    <source>
        <dbReference type="Pfam" id="PF14040"/>
    </source>
</evidence>
<reference evidence="4 5" key="1">
    <citation type="submission" date="2019-02" db="EMBL/GenBank/DDBJ databases">
        <title>Sequencing the genomes of 1000 actinobacteria strains.</title>
        <authorList>
            <person name="Klenk H.-P."/>
        </authorList>
    </citation>
    <scope>NUCLEOTIDE SEQUENCE [LARGE SCALE GENOMIC DNA]</scope>
    <source>
        <strain evidence="4 5">DSM 45162</strain>
    </source>
</reference>
<feature type="chain" id="PRO_5020311254" evidence="2">
    <location>
        <begin position="30"/>
        <end position="420"/>
    </location>
</feature>
<feature type="compositionally biased region" description="Polar residues" evidence="1">
    <location>
        <begin position="65"/>
        <end position="81"/>
    </location>
</feature>
<protein>
    <submittedName>
        <fullName evidence="4">Deoxyribonuclease NucA/NucB</fullName>
    </submittedName>
</protein>
<dbReference type="AlphaFoldDB" id="A0A4Q7ZTF7"/>
<accession>A0A4Q7ZTF7</accession>
<evidence type="ECO:0000313" key="4">
    <source>
        <dbReference type="EMBL" id="RZU53863.1"/>
    </source>
</evidence>
<dbReference type="RefSeq" id="WP_130512309.1">
    <property type="nucleotide sequence ID" value="NZ_SHKY01000001.1"/>
</dbReference>
<keyword evidence="5" id="KW-1185">Reference proteome</keyword>
<keyword evidence="2" id="KW-0732">Signal</keyword>
<feature type="signal peptide" evidence="2">
    <location>
        <begin position="1"/>
        <end position="29"/>
    </location>
</feature>
<gene>
    <name evidence="4" type="ORF">EV385_5797</name>
</gene>
<sequence length="420" mass="43225">MYLRARPRILVASLLMTAATIAATPPAAAAPPDAGPAHAATPDAMAKPAHMPIARPGADAARTPSGLTQRTCAPTSNTRSVCLTPGRPSRRPASSALAPVPFPAWCADSDGGVPVAATRTAACRITGLVLTTWETVNGTTRVTGELNMDVYDYTYSSVDLPNWIHQIGLSPWSGWGAAVNSTVTGTLAAAGDCVVNGASSFPVQSLSPANNVTRSGDAGARTTATAVGAIGYCTTTWNLRLVPAGYPAATASSAMAEISCDNAVPANGSRPMRVGCVVPWFPAQVLYSQSRYPSLASHVSRAQGSGLPGRTFNDPLTRNVDQATIDLNRSRACGDAPSISGKSCDEYPLASTHQGLAFGGSRRTFSGCNINAPTNVTGPTGASACMITASENNAQGGLMAAFYYDYRVLGNDPFRVGIGS</sequence>
<evidence type="ECO:0000256" key="2">
    <source>
        <dbReference type="SAM" id="SignalP"/>
    </source>
</evidence>
<dbReference type="InterPro" id="IPR029476">
    <property type="entry name" value="DNase_NucA_NucB"/>
</dbReference>
<name>A0A4Q7ZTF7_9ACTN</name>
<dbReference type="Proteomes" id="UP000292564">
    <property type="component" value="Unassembled WGS sequence"/>
</dbReference>
<feature type="domain" description="Deoxyribonuclease NucA/NucB" evidence="3">
    <location>
        <begin position="338"/>
        <end position="416"/>
    </location>
</feature>
<evidence type="ECO:0000313" key="5">
    <source>
        <dbReference type="Proteomes" id="UP000292564"/>
    </source>
</evidence>
<organism evidence="4 5">
    <name type="scientific">Krasilnikovia cinnamomea</name>
    <dbReference type="NCBI Taxonomy" id="349313"/>
    <lineage>
        <taxon>Bacteria</taxon>
        <taxon>Bacillati</taxon>
        <taxon>Actinomycetota</taxon>
        <taxon>Actinomycetes</taxon>
        <taxon>Micromonosporales</taxon>
        <taxon>Micromonosporaceae</taxon>
        <taxon>Krasilnikovia</taxon>
    </lineage>
</organism>
<comment type="caution">
    <text evidence="4">The sequence shown here is derived from an EMBL/GenBank/DDBJ whole genome shotgun (WGS) entry which is preliminary data.</text>
</comment>
<evidence type="ECO:0000256" key="1">
    <source>
        <dbReference type="SAM" id="MobiDB-lite"/>
    </source>
</evidence>
<dbReference type="EMBL" id="SHKY01000001">
    <property type="protein sequence ID" value="RZU53863.1"/>
    <property type="molecule type" value="Genomic_DNA"/>
</dbReference>
<dbReference type="Pfam" id="PF14040">
    <property type="entry name" value="DNase_NucA_NucB"/>
    <property type="match status" value="1"/>
</dbReference>
<dbReference type="OrthoDB" id="2751008at2"/>